<evidence type="ECO:0008006" key="4">
    <source>
        <dbReference type="Google" id="ProtNLM"/>
    </source>
</evidence>
<feature type="chain" id="PRO_5043842369" description="Secreted protein" evidence="1">
    <location>
        <begin position="25"/>
        <end position="158"/>
    </location>
</feature>
<keyword evidence="3" id="KW-1185">Reference proteome</keyword>
<accession>A0AAV3XHZ1</accession>
<dbReference type="EMBL" id="BLXT01000407">
    <property type="protein sequence ID" value="GFN76805.1"/>
    <property type="molecule type" value="Genomic_DNA"/>
</dbReference>
<dbReference type="AlphaFoldDB" id="A0AAV3XHZ1"/>
<evidence type="ECO:0000313" key="3">
    <source>
        <dbReference type="Proteomes" id="UP000735302"/>
    </source>
</evidence>
<evidence type="ECO:0000313" key="2">
    <source>
        <dbReference type="EMBL" id="GFN76805.1"/>
    </source>
</evidence>
<name>A0AAV3XHZ1_9GAST</name>
<organism evidence="2 3">
    <name type="scientific">Plakobranchus ocellatus</name>
    <dbReference type="NCBI Taxonomy" id="259542"/>
    <lineage>
        <taxon>Eukaryota</taxon>
        <taxon>Metazoa</taxon>
        <taxon>Spiralia</taxon>
        <taxon>Lophotrochozoa</taxon>
        <taxon>Mollusca</taxon>
        <taxon>Gastropoda</taxon>
        <taxon>Heterobranchia</taxon>
        <taxon>Euthyneura</taxon>
        <taxon>Panpulmonata</taxon>
        <taxon>Sacoglossa</taxon>
        <taxon>Placobranchoidea</taxon>
        <taxon>Plakobranchidae</taxon>
        <taxon>Plakobranchus</taxon>
    </lineage>
</organism>
<evidence type="ECO:0000256" key="1">
    <source>
        <dbReference type="SAM" id="SignalP"/>
    </source>
</evidence>
<comment type="caution">
    <text evidence="2">The sequence shown here is derived from an EMBL/GenBank/DDBJ whole genome shotgun (WGS) entry which is preliminary data.</text>
</comment>
<proteinExistence type="predicted"/>
<gene>
    <name evidence="2" type="ORF">PoB_000331100</name>
</gene>
<dbReference type="Proteomes" id="UP000735302">
    <property type="component" value="Unassembled WGS sequence"/>
</dbReference>
<keyword evidence="1" id="KW-0732">Signal</keyword>
<sequence length="158" mass="17523">MASKFVVYIAVVCVSSIAFCTVESCLFTPNDCQRGDREYSHGYAYIFTQQNGKCGVLECRDGTFHLIYRGCFWNVKCYIDGQIVNDQGSADPIIAVLVTAVPVTADPGTPDPVAALLPPVFQLLKSSLNTGSFMSMRSPLTLHRWILSMLHCWFTKLD</sequence>
<reference evidence="2 3" key="1">
    <citation type="journal article" date="2021" name="Elife">
        <title>Chloroplast acquisition without the gene transfer in kleptoplastic sea slugs, Plakobranchus ocellatus.</title>
        <authorList>
            <person name="Maeda T."/>
            <person name="Takahashi S."/>
            <person name="Yoshida T."/>
            <person name="Shimamura S."/>
            <person name="Takaki Y."/>
            <person name="Nagai Y."/>
            <person name="Toyoda A."/>
            <person name="Suzuki Y."/>
            <person name="Arimoto A."/>
            <person name="Ishii H."/>
            <person name="Satoh N."/>
            <person name="Nishiyama T."/>
            <person name="Hasebe M."/>
            <person name="Maruyama T."/>
            <person name="Minagawa J."/>
            <person name="Obokata J."/>
            <person name="Shigenobu S."/>
        </authorList>
    </citation>
    <scope>NUCLEOTIDE SEQUENCE [LARGE SCALE GENOMIC DNA]</scope>
</reference>
<feature type="signal peptide" evidence="1">
    <location>
        <begin position="1"/>
        <end position="24"/>
    </location>
</feature>
<protein>
    <recommendedName>
        <fullName evidence="4">Secreted protein</fullName>
    </recommendedName>
</protein>